<dbReference type="EMBL" id="FRAR01000043">
    <property type="protein sequence ID" value="SHL03051.1"/>
    <property type="molecule type" value="Genomic_DNA"/>
</dbReference>
<evidence type="ECO:0000313" key="2">
    <source>
        <dbReference type="Proteomes" id="UP000183997"/>
    </source>
</evidence>
<organism evidence="1 2">
    <name type="scientific">Desulforamulus aeronauticus DSM 10349</name>
    <dbReference type="NCBI Taxonomy" id="1121421"/>
    <lineage>
        <taxon>Bacteria</taxon>
        <taxon>Bacillati</taxon>
        <taxon>Bacillota</taxon>
        <taxon>Clostridia</taxon>
        <taxon>Eubacteriales</taxon>
        <taxon>Peptococcaceae</taxon>
        <taxon>Desulforamulus</taxon>
    </lineage>
</organism>
<protein>
    <submittedName>
        <fullName evidence="1">Uncharacterized protein</fullName>
    </submittedName>
</protein>
<gene>
    <name evidence="1" type="ORF">SAMN02745123_03964</name>
</gene>
<evidence type="ECO:0000313" key="1">
    <source>
        <dbReference type="EMBL" id="SHL03051.1"/>
    </source>
</evidence>
<sequence>MPQFIKQCPVCGETLVETLVSIDVKDDVAVCHAEAIPALVCLNDKCTNEEKYFAPFSFNLLKMKCPEITKW</sequence>
<proteinExistence type="predicted"/>
<dbReference type="RefSeq" id="WP_072917769.1">
    <property type="nucleotide sequence ID" value="NZ_FRAR01000043.1"/>
</dbReference>
<reference evidence="2" key="1">
    <citation type="submission" date="2016-11" db="EMBL/GenBank/DDBJ databases">
        <authorList>
            <person name="Varghese N."/>
            <person name="Submissions S."/>
        </authorList>
    </citation>
    <scope>NUCLEOTIDE SEQUENCE [LARGE SCALE GENOMIC DNA]</scope>
    <source>
        <strain evidence="2">DSM 10349</strain>
    </source>
</reference>
<accession>A0A1M6XAR6</accession>
<keyword evidence="2" id="KW-1185">Reference proteome</keyword>
<name>A0A1M6XAR6_9FIRM</name>
<dbReference type="Proteomes" id="UP000183997">
    <property type="component" value="Unassembled WGS sequence"/>
</dbReference>
<dbReference type="AlphaFoldDB" id="A0A1M6XAR6"/>
<dbReference type="OrthoDB" id="1787243at2"/>